<evidence type="ECO:0000313" key="5">
    <source>
        <dbReference type="Proteomes" id="UP000198327"/>
    </source>
</evidence>
<feature type="signal peptide" evidence="3">
    <location>
        <begin position="1"/>
        <end position="26"/>
    </location>
</feature>
<proteinExistence type="inferred from homology"/>
<keyword evidence="4" id="KW-0645">Protease</keyword>
<dbReference type="Gene3D" id="3.50.80.20">
    <property type="entry name" value="D-Ala-D-Ala carboxypeptidase C, peptidase S13"/>
    <property type="match status" value="1"/>
</dbReference>
<name>A0A239MTK7_9NOCA</name>
<dbReference type="GO" id="GO:0004185">
    <property type="term" value="F:serine-type carboxypeptidase activity"/>
    <property type="evidence" value="ECO:0007669"/>
    <property type="project" value="InterPro"/>
</dbReference>
<evidence type="ECO:0000256" key="1">
    <source>
        <dbReference type="ARBA" id="ARBA00006096"/>
    </source>
</evidence>
<dbReference type="InterPro" id="IPR000667">
    <property type="entry name" value="Peptidase_S13"/>
</dbReference>
<keyword evidence="3" id="KW-0732">Signal</keyword>
<dbReference type="InterPro" id="IPR012338">
    <property type="entry name" value="Beta-lactam/transpept-like"/>
</dbReference>
<dbReference type="PANTHER" id="PTHR30023:SF0">
    <property type="entry name" value="PENICILLIN-SENSITIVE CARBOXYPEPTIDASE A"/>
    <property type="match status" value="1"/>
</dbReference>
<dbReference type="Gene3D" id="3.40.710.10">
    <property type="entry name" value="DD-peptidase/beta-lactamase superfamily"/>
    <property type="match status" value="1"/>
</dbReference>
<evidence type="ECO:0000256" key="2">
    <source>
        <dbReference type="ARBA" id="ARBA00022801"/>
    </source>
</evidence>
<organism evidence="4 5">
    <name type="scientific">Rhodococcoides kyotonense</name>
    <dbReference type="NCBI Taxonomy" id="398843"/>
    <lineage>
        <taxon>Bacteria</taxon>
        <taxon>Bacillati</taxon>
        <taxon>Actinomycetota</taxon>
        <taxon>Actinomycetes</taxon>
        <taxon>Mycobacteriales</taxon>
        <taxon>Nocardiaceae</taxon>
        <taxon>Rhodococcoides</taxon>
    </lineage>
</organism>
<dbReference type="EMBL" id="FZOW01000021">
    <property type="protein sequence ID" value="SNT45298.1"/>
    <property type="molecule type" value="Genomic_DNA"/>
</dbReference>
<keyword evidence="4" id="KW-0121">Carboxypeptidase</keyword>
<dbReference type="Proteomes" id="UP000198327">
    <property type="component" value="Unassembled WGS sequence"/>
</dbReference>
<sequence length="527" mass="54342">MTVGKYLALAAVGVLLVAACSNDATASETTGSVGTLPPEAVDIMQTEPYTTARWPYLVVDPATDEVIYSSEADKRMLLASQTKHFTVGTVYDELGADRRVTTPVYATAAPSGGTLTGDLVLVGSGDLALGGRGASEGKFEFATDGIDHVYADALPGAVLAPGDPLAGLNDLARQVAASGVNRIDGDVLVDARLWETYSTVEGLVPSIFVNDNLVDIQASPGSPGEPASIEMLPGNGLFTLDAQVTTGAADSDSTLAVEADAVDPTLIRVSGSVPAGKTSLTVFRITDAESWARQLFVEALQRNGVTVSSTSRVNDAASLPASDGYQDALRLASLESAPLGESGGMILATSYNTGANTFLCLLAVELGSDNCEDGLPTVRALADEAGVPATDLVITDGQGGDPSSATPQAIITWLKWVDEQPWADTFWAGQPILGERGSLVGVGVDSPAKGLVVGKTGTSADVEPVTERLFINLQALSGYFDVGDGRRLLFVVGVMGAVFPDLPRGVFQVGDDVGMVAAAMQQAQAAE</sequence>
<dbReference type="PROSITE" id="PS51257">
    <property type="entry name" value="PROKAR_LIPOPROTEIN"/>
    <property type="match status" value="1"/>
</dbReference>
<feature type="chain" id="PRO_5012760323" evidence="3">
    <location>
        <begin position="27"/>
        <end position="527"/>
    </location>
</feature>
<dbReference type="Pfam" id="PF02113">
    <property type="entry name" value="Peptidase_S13"/>
    <property type="match status" value="1"/>
</dbReference>
<reference evidence="5" key="1">
    <citation type="submission" date="2017-06" db="EMBL/GenBank/DDBJ databases">
        <authorList>
            <person name="Varghese N."/>
            <person name="Submissions S."/>
        </authorList>
    </citation>
    <scope>NUCLEOTIDE SEQUENCE [LARGE SCALE GENOMIC DNA]</scope>
    <source>
        <strain evidence="5">JCM 23211</strain>
    </source>
</reference>
<dbReference type="GO" id="GO:0006508">
    <property type="term" value="P:proteolysis"/>
    <property type="evidence" value="ECO:0007669"/>
    <property type="project" value="InterPro"/>
</dbReference>
<evidence type="ECO:0000256" key="3">
    <source>
        <dbReference type="SAM" id="SignalP"/>
    </source>
</evidence>
<accession>A0A239MTK7</accession>
<evidence type="ECO:0000313" key="4">
    <source>
        <dbReference type="EMBL" id="SNT45298.1"/>
    </source>
</evidence>
<protein>
    <submittedName>
        <fullName evidence="4">D-alanyl-D-alanine carboxypeptidase / D-alanyl-D-alanine-endopeptidase (Penicillin-binding protein 4)</fullName>
    </submittedName>
</protein>
<dbReference type="SUPFAM" id="SSF56601">
    <property type="entry name" value="beta-lactamase/transpeptidase-like"/>
    <property type="match status" value="1"/>
</dbReference>
<dbReference type="RefSeq" id="WP_089251581.1">
    <property type="nucleotide sequence ID" value="NZ_FZOW01000021.1"/>
</dbReference>
<keyword evidence="2" id="KW-0378">Hydrolase</keyword>
<dbReference type="GO" id="GO:0000270">
    <property type="term" value="P:peptidoglycan metabolic process"/>
    <property type="evidence" value="ECO:0007669"/>
    <property type="project" value="TreeGrafter"/>
</dbReference>
<gene>
    <name evidence="4" type="ORF">SAMN05421642_12150</name>
</gene>
<keyword evidence="5" id="KW-1185">Reference proteome</keyword>
<comment type="similarity">
    <text evidence="1">Belongs to the peptidase S13 family.</text>
</comment>
<dbReference type="AlphaFoldDB" id="A0A239MTK7"/>
<dbReference type="PANTHER" id="PTHR30023">
    <property type="entry name" value="D-ALANYL-D-ALANINE CARBOXYPEPTIDASE"/>
    <property type="match status" value="1"/>
</dbReference>
<dbReference type="OrthoDB" id="9802627at2"/>